<dbReference type="REBASE" id="18122">
    <property type="entry name" value="S.NpuORF3329P"/>
</dbReference>
<dbReference type="CDD" id="cd16961">
    <property type="entry name" value="RMtype1_S_TRD-CR_like"/>
    <property type="match status" value="1"/>
</dbReference>
<organism evidence="5 6">
    <name type="scientific">Nostoc punctiforme (strain ATCC 29133 / PCC 73102)</name>
    <dbReference type="NCBI Taxonomy" id="63737"/>
    <lineage>
        <taxon>Bacteria</taxon>
        <taxon>Bacillati</taxon>
        <taxon>Cyanobacteriota</taxon>
        <taxon>Cyanophyceae</taxon>
        <taxon>Nostocales</taxon>
        <taxon>Nostocaceae</taxon>
        <taxon>Nostoc</taxon>
    </lineage>
</organism>
<dbReference type="RefSeq" id="WP_012409739.1">
    <property type="nucleotide sequence ID" value="NC_010628.1"/>
</dbReference>
<evidence type="ECO:0000256" key="2">
    <source>
        <dbReference type="ARBA" id="ARBA00022747"/>
    </source>
</evidence>
<dbReference type="Pfam" id="PF01420">
    <property type="entry name" value="Methylase_S"/>
    <property type="match status" value="1"/>
</dbReference>
<sequence length="260" mass="29205">MKYRLESLLALHSEGRWDIDYHLPPEGIKQLHPDSLKPISYAANIVQTKRDPTKKPDEEFIYIDISSVDVSTGVIVSPQELLGSEAPSRARKVVNAYDLIISTCRPTRGAIAVIPEIYHNQICSTGFSVIRPKKEVNPFYLHFAIRLASTLEQFRKFSTGSSYPAILDSDVNKTLIPLPDKETQDLIASHVLKGLNQRQEAIEKANKLYQENVEVVIKSLSSGKYDKLKNDFDSHVYKLEDIVLRLSQLNGKEGTEVIGG</sequence>
<dbReference type="InterPro" id="IPR000055">
    <property type="entry name" value="Restrct_endonuc_typeI_TRD"/>
</dbReference>
<keyword evidence="6" id="KW-1185">Reference proteome</keyword>
<keyword evidence="3" id="KW-0238">DNA-binding</keyword>
<dbReference type="PANTHER" id="PTHR30408:SF13">
    <property type="entry name" value="TYPE I RESTRICTION ENZYME HINDI SPECIFICITY SUBUNIT"/>
    <property type="match status" value="1"/>
</dbReference>
<dbReference type="EnsemblBacteria" id="ACC81761">
    <property type="protein sequence ID" value="ACC81761"/>
    <property type="gene ID" value="Npun_R3328"/>
</dbReference>
<dbReference type="GO" id="GO:0003677">
    <property type="term" value="F:DNA binding"/>
    <property type="evidence" value="ECO:0007669"/>
    <property type="project" value="UniProtKB-KW"/>
</dbReference>
<reference evidence="5 6" key="2">
    <citation type="journal article" date="2013" name="Plant Physiol.">
        <title>A Nostoc punctiforme Sugar Transporter Necessary to Establish a Cyanobacterium-Plant Symbiosis.</title>
        <authorList>
            <person name="Ekman M."/>
            <person name="Picossi S."/>
            <person name="Campbell E.L."/>
            <person name="Meeks J.C."/>
            <person name="Flores E."/>
        </authorList>
    </citation>
    <scope>NUCLEOTIDE SEQUENCE [LARGE SCALE GENOMIC DNA]</scope>
    <source>
        <strain evidence="6">ATCC 29133 / PCC 73102</strain>
    </source>
</reference>
<evidence type="ECO:0000313" key="6">
    <source>
        <dbReference type="Proteomes" id="UP000001191"/>
    </source>
</evidence>
<evidence type="ECO:0000259" key="4">
    <source>
        <dbReference type="Pfam" id="PF01420"/>
    </source>
</evidence>
<proteinExistence type="inferred from homology"/>
<dbReference type="PANTHER" id="PTHR30408">
    <property type="entry name" value="TYPE-1 RESTRICTION ENZYME ECOKI SPECIFICITY PROTEIN"/>
    <property type="match status" value="1"/>
</dbReference>
<gene>
    <name evidence="5" type="ordered locus">Npun_R3328</name>
</gene>
<dbReference type="Proteomes" id="UP000001191">
    <property type="component" value="Chromosome"/>
</dbReference>
<dbReference type="HOGENOM" id="CLU_1068905_0_0_3"/>
<accession>B2IZZ0</accession>
<evidence type="ECO:0000256" key="3">
    <source>
        <dbReference type="ARBA" id="ARBA00023125"/>
    </source>
</evidence>
<dbReference type="OrthoDB" id="9815652at2"/>
<comment type="similarity">
    <text evidence="1">Belongs to the type-I restriction system S methylase family.</text>
</comment>
<dbReference type="EMBL" id="CP001037">
    <property type="protein sequence ID" value="ACC81761.1"/>
    <property type="molecule type" value="Genomic_DNA"/>
</dbReference>
<name>B2IZZ0_NOSP7</name>
<evidence type="ECO:0000313" key="5">
    <source>
        <dbReference type="EMBL" id="ACC81761.1"/>
    </source>
</evidence>
<dbReference type="SUPFAM" id="SSF116734">
    <property type="entry name" value="DNA methylase specificity domain"/>
    <property type="match status" value="1"/>
</dbReference>
<dbReference type="STRING" id="63737.Npun_R3328"/>
<keyword evidence="2" id="KW-0680">Restriction system</keyword>
<dbReference type="eggNOG" id="COG0732">
    <property type="taxonomic scope" value="Bacteria"/>
</dbReference>
<evidence type="ECO:0000256" key="1">
    <source>
        <dbReference type="ARBA" id="ARBA00010923"/>
    </source>
</evidence>
<reference evidence="6" key="1">
    <citation type="submission" date="2008-04" db="EMBL/GenBank/DDBJ databases">
        <title>Complete sequence of chromosome of Nostoc punctiforme ATCC 29133.</title>
        <authorList>
            <consortium name="US DOE Joint Genome Institute"/>
            <person name="Copeland A."/>
            <person name="Lucas S."/>
            <person name="Lapidus A."/>
            <person name="Glavina del Rio T."/>
            <person name="Dalin E."/>
            <person name="Tice H."/>
            <person name="Pitluck S."/>
            <person name="Chain P."/>
            <person name="Malfatti S."/>
            <person name="Shin M."/>
            <person name="Vergez L."/>
            <person name="Schmutz J."/>
            <person name="Larimer F."/>
            <person name="Land M."/>
            <person name="Hauser L."/>
            <person name="Kyrpides N."/>
            <person name="Kim E."/>
            <person name="Meeks J.C."/>
            <person name="Elhai J."/>
            <person name="Campbell E.L."/>
            <person name="Thiel T."/>
            <person name="Longmire J."/>
            <person name="Potts M."/>
            <person name="Atlas R."/>
        </authorList>
    </citation>
    <scope>NUCLEOTIDE SEQUENCE [LARGE SCALE GENOMIC DNA]</scope>
    <source>
        <strain evidence="6">ATCC 29133 / PCC 73102</strain>
    </source>
</reference>
<dbReference type="InterPro" id="IPR052021">
    <property type="entry name" value="Type-I_RS_S_subunit"/>
</dbReference>
<dbReference type="Gene3D" id="3.90.220.20">
    <property type="entry name" value="DNA methylase specificity domains"/>
    <property type="match status" value="1"/>
</dbReference>
<dbReference type="AlphaFoldDB" id="B2IZZ0"/>
<dbReference type="KEGG" id="npu:Npun_R3328"/>
<dbReference type="InterPro" id="IPR044946">
    <property type="entry name" value="Restrct_endonuc_typeI_TRD_sf"/>
</dbReference>
<dbReference type="GO" id="GO:0009307">
    <property type="term" value="P:DNA restriction-modification system"/>
    <property type="evidence" value="ECO:0007669"/>
    <property type="project" value="UniProtKB-KW"/>
</dbReference>
<protein>
    <recommendedName>
        <fullName evidence="4">Type I restriction modification DNA specificity domain-containing protein</fullName>
    </recommendedName>
</protein>
<feature type="domain" description="Type I restriction modification DNA specificity" evidence="4">
    <location>
        <begin position="97"/>
        <end position="197"/>
    </location>
</feature>